<evidence type="ECO:0000313" key="2">
    <source>
        <dbReference type="EMBL" id="BCJ42109.1"/>
    </source>
</evidence>
<name>A0ABN6CCI6_9ACTN</name>
<gene>
    <name evidence="2" type="ORF">Aiant_27660</name>
</gene>
<dbReference type="InterPro" id="IPR011037">
    <property type="entry name" value="Pyrv_Knase-like_insert_dom_sf"/>
</dbReference>
<dbReference type="SUPFAM" id="SSF50800">
    <property type="entry name" value="PK beta-barrel domain-like"/>
    <property type="match status" value="1"/>
</dbReference>
<dbReference type="EMBL" id="AP023356">
    <property type="protein sequence ID" value="BCJ42109.1"/>
    <property type="molecule type" value="Genomic_DNA"/>
</dbReference>
<accession>A0ABN6CCI6</accession>
<feature type="domain" description="MOSC" evidence="1">
    <location>
        <begin position="100"/>
        <end position="267"/>
    </location>
</feature>
<dbReference type="PROSITE" id="PS51340">
    <property type="entry name" value="MOSC"/>
    <property type="match status" value="1"/>
</dbReference>
<dbReference type="SUPFAM" id="SSF141673">
    <property type="entry name" value="MOSC N-terminal domain-like"/>
    <property type="match status" value="1"/>
</dbReference>
<reference evidence="2 3" key="1">
    <citation type="submission" date="2020-08" db="EMBL/GenBank/DDBJ databases">
        <title>Whole genome shotgun sequence of Actinoplanes ianthinogenes NBRC 13996.</title>
        <authorList>
            <person name="Komaki H."/>
            <person name="Tamura T."/>
        </authorList>
    </citation>
    <scope>NUCLEOTIDE SEQUENCE [LARGE SCALE GENOMIC DNA]</scope>
    <source>
        <strain evidence="2 3">NBRC 13996</strain>
    </source>
</reference>
<evidence type="ECO:0000259" key="1">
    <source>
        <dbReference type="PROSITE" id="PS51340"/>
    </source>
</evidence>
<dbReference type="RefSeq" id="WP_189334349.1">
    <property type="nucleotide sequence ID" value="NZ_AP023356.1"/>
</dbReference>
<sequence length="267" mass="28381">MGQIAGIWRYPVKSARGETLAEAEVEDGGLAGDRTWACVDDQDATIGSAKHPRRWGALLQVRASGDPAIVEVGGARYEAGSAEADKALGEHLGRPVRLTRTAPAEPRIHRLLPEEAGMVPDWLADLRPGQERVEEAGGHARTGRFVDFGAVHLVTTGALAALAEKAGHPVPAERFRPNLLIDADADPDPGTEVAIGDVLLRVLFRTPRCVIPSLPQAGLPTDPVVLRTLARHYRIDVFGNGKGACFGVYADVVRPGRLTLGAPVTPT</sequence>
<keyword evidence="3" id="KW-1185">Reference proteome</keyword>
<dbReference type="InterPro" id="IPR005303">
    <property type="entry name" value="MOCOS_middle"/>
</dbReference>
<organism evidence="2 3">
    <name type="scientific">Actinoplanes ianthinogenes</name>
    <dbReference type="NCBI Taxonomy" id="122358"/>
    <lineage>
        <taxon>Bacteria</taxon>
        <taxon>Bacillati</taxon>
        <taxon>Actinomycetota</taxon>
        <taxon>Actinomycetes</taxon>
        <taxon>Micromonosporales</taxon>
        <taxon>Micromonosporaceae</taxon>
        <taxon>Actinoplanes</taxon>
    </lineage>
</organism>
<protein>
    <submittedName>
        <fullName evidence="2">Molybdenum cofactor biosysynthesis protein</fullName>
    </submittedName>
</protein>
<dbReference type="Proteomes" id="UP000676967">
    <property type="component" value="Chromosome"/>
</dbReference>
<dbReference type="Pfam" id="PF03473">
    <property type="entry name" value="MOSC"/>
    <property type="match status" value="1"/>
</dbReference>
<evidence type="ECO:0000313" key="3">
    <source>
        <dbReference type="Proteomes" id="UP000676967"/>
    </source>
</evidence>
<proteinExistence type="predicted"/>
<dbReference type="Pfam" id="PF03476">
    <property type="entry name" value="MOSC_N"/>
    <property type="match status" value="1"/>
</dbReference>
<dbReference type="InterPro" id="IPR005302">
    <property type="entry name" value="MoCF_Sase_C"/>
</dbReference>